<dbReference type="EMBL" id="WNYA01000005">
    <property type="protein sequence ID" value="KAG8570228.1"/>
    <property type="molecule type" value="Genomic_DNA"/>
</dbReference>
<protein>
    <submittedName>
        <fullName evidence="2">Uncharacterized protein</fullName>
    </submittedName>
</protein>
<comment type="caution">
    <text evidence="2">The sequence shown here is derived from an EMBL/GenBank/DDBJ whole genome shotgun (WGS) entry which is preliminary data.</text>
</comment>
<reference evidence="2" key="1">
    <citation type="thesis" date="2020" institute="ProQuest LLC" country="789 East Eisenhower Parkway, Ann Arbor, MI, USA">
        <title>Comparative Genomics and Chromosome Evolution.</title>
        <authorList>
            <person name="Mudd A.B."/>
        </authorList>
    </citation>
    <scope>NUCLEOTIDE SEQUENCE</scope>
    <source>
        <strain evidence="2">237g6f4</strain>
        <tissue evidence="2">Blood</tissue>
    </source>
</reference>
<sequence length="88" mass="10175">MTSNLFDLFMCFKKKNGHHIFSWIQAKIRVKYSTEQTHTRAGDKPTYPTPLCEDPVLLTGLEQEPKSSGHKSEKKRNTQYSVNIFQVS</sequence>
<evidence type="ECO:0000256" key="1">
    <source>
        <dbReference type="SAM" id="MobiDB-lite"/>
    </source>
</evidence>
<dbReference type="AlphaFoldDB" id="A0AAV7BCE7"/>
<feature type="compositionally biased region" description="Polar residues" evidence="1">
    <location>
        <begin position="78"/>
        <end position="88"/>
    </location>
</feature>
<gene>
    <name evidence="2" type="ORF">GDO81_011161</name>
</gene>
<organism evidence="2 3">
    <name type="scientific">Engystomops pustulosus</name>
    <name type="common">Tungara frog</name>
    <name type="synonym">Physalaemus pustulosus</name>
    <dbReference type="NCBI Taxonomy" id="76066"/>
    <lineage>
        <taxon>Eukaryota</taxon>
        <taxon>Metazoa</taxon>
        <taxon>Chordata</taxon>
        <taxon>Craniata</taxon>
        <taxon>Vertebrata</taxon>
        <taxon>Euteleostomi</taxon>
        <taxon>Amphibia</taxon>
        <taxon>Batrachia</taxon>
        <taxon>Anura</taxon>
        <taxon>Neobatrachia</taxon>
        <taxon>Hyloidea</taxon>
        <taxon>Leptodactylidae</taxon>
        <taxon>Leiuperinae</taxon>
        <taxon>Engystomops</taxon>
    </lineage>
</organism>
<proteinExistence type="predicted"/>
<keyword evidence="3" id="KW-1185">Reference proteome</keyword>
<name>A0AAV7BCE7_ENGPU</name>
<evidence type="ECO:0000313" key="3">
    <source>
        <dbReference type="Proteomes" id="UP000824782"/>
    </source>
</evidence>
<dbReference type="Proteomes" id="UP000824782">
    <property type="component" value="Unassembled WGS sequence"/>
</dbReference>
<feature type="region of interest" description="Disordered" evidence="1">
    <location>
        <begin position="62"/>
        <end position="88"/>
    </location>
</feature>
<evidence type="ECO:0000313" key="2">
    <source>
        <dbReference type="EMBL" id="KAG8570228.1"/>
    </source>
</evidence>
<accession>A0AAV7BCE7</accession>